<organism evidence="1 2">
    <name type="scientific">Prorocentrum cordatum</name>
    <dbReference type="NCBI Taxonomy" id="2364126"/>
    <lineage>
        <taxon>Eukaryota</taxon>
        <taxon>Sar</taxon>
        <taxon>Alveolata</taxon>
        <taxon>Dinophyceae</taxon>
        <taxon>Prorocentrales</taxon>
        <taxon>Prorocentraceae</taxon>
        <taxon>Prorocentrum</taxon>
    </lineage>
</organism>
<feature type="non-terminal residue" evidence="1">
    <location>
        <position position="363"/>
    </location>
</feature>
<keyword evidence="2" id="KW-1185">Reference proteome</keyword>
<comment type="caution">
    <text evidence="1">The sequence shown here is derived from an EMBL/GenBank/DDBJ whole genome shotgun (WGS) entry which is preliminary data.</text>
</comment>
<protein>
    <recommendedName>
        <fullName evidence="3">GPS domain-containing protein</fullName>
    </recommendedName>
</protein>
<dbReference type="EMBL" id="CAUYUJ010014512">
    <property type="protein sequence ID" value="CAK0842218.1"/>
    <property type="molecule type" value="Genomic_DNA"/>
</dbReference>
<evidence type="ECO:0000313" key="1">
    <source>
        <dbReference type="EMBL" id="CAK0842218.1"/>
    </source>
</evidence>
<accession>A0ABN9TAQ1</accession>
<name>A0ABN9TAQ1_9DINO</name>
<reference evidence="1" key="1">
    <citation type="submission" date="2023-10" db="EMBL/GenBank/DDBJ databases">
        <authorList>
            <person name="Chen Y."/>
            <person name="Shah S."/>
            <person name="Dougan E. K."/>
            <person name="Thang M."/>
            <person name="Chan C."/>
        </authorList>
    </citation>
    <scope>NUCLEOTIDE SEQUENCE [LARGE SCALE GENOMIC DNA]</scope>
</reference>
<dbReference type="Proteomes" id="UP001189429">
    <property type="component" value="Unassembled WGS sequence"/>
</dbReference>
<gene>
    <name evidence="1" type="ORF">PCOR1329_LOCUS37188</name>
</gene>
<evidence type="ECO:0000313" key="2">
    <source>
        <dbReference type="Proteomes" id="UP001189429"/>
    </source>
</evidence>
<sequence>ADGQCKAEDAVAFQLLASNVSSITTTINGIGLIVAKASVSDAIDGRTPLPDASASTSTQVEGAISISLKSVEDGSTLSVTDLSDTIVIDLPIVSDGLDCAYFGEAVLEWSFEGMATTRSADGTLRCATTHLTVFGAMPKGILSSLERSQASLLSAEPYEELCMSDWSDSAGTLVLRGVVSLYLAMMLTARACDVRDERAGRWGTKEFVVPELAQEPVACQTTRADGYYAETGAPPVALLGAERANVTKVPRKHFRLEGSSCSAAGTEGRAAVGAPRAAPPGADHALGTAALRWQFCKKWSDGSVASSRGHAVAALSSGTSYTTAVGSLQSARQAAQQDTKASCEELLQGAPLEVVSIATKCVE</sequence>
<proteinExistence type="predicted"/>
<feature type="non-terminal residue" evidence="1">
    <location>
        <position position="1"/>
    </location>
</feature>
<evidence type="ECO:0008006" key="3">
    <source>
        <dbReference type="Google" id="ProtNLM"/>
    </source>
</evidence>